<dbReference type="PANTHER" id="PTHR30193:SF41">
    <property type="entry name" value="DIACETYLCHITOBIOSE UPTAKE SYSTEM PERMEASE PROTEIN NGCF"/>
    <property type="match status" value="1"/>
</dbReference>
<dbReference type="GO" id="GO:0055085">
    <property type="term" value="P:transmembrane transport"/>
    <property type="evidence" value="ECO:0007669"/>
    <property type="project" value="InterPro"/>
</dbReference>
<protein>
    <submittedName>
        <fullName evidence="9">Sugar ABC transporter permease</fullName>
    </submittedName>
</protein>
<dbReference type="InterPro" id="IPR051393">
    <property type="entry name" value="ABC_transporter_permease"/>
</dbReference>
<dbReference type="PANTHER" id="PTHR30193">
    <property type="entry name" value="ABC TRANSPORTER PERMEASE PROTEIN"/>
    <property type="match status" value="1"/>
</dbReference>
<dbReference type="EMBL" id="BNAV01000001">
    <property type="protein sequence ID" value="GHF34742.1"/>
    <property type="molecule type" value="Genomic_DNA"/>
</dbReference>
<dbReference type="Proteomes" id="UP000658656">
    <property type="component" value="Unassembled WGS sequence"/>
</dbReference>
<comment type="subcellular location">
    <subcellularLocation>
        <location evidence="1 7">Cell membrane</location>
        <topology evidence="1 7">Multi-pass membrane protein</topology>
    </subcellularLocation>
</comment>
<evidence type="ECO:0000256" key="1">
    <source>
        <dbReference type="ARBA" id="ARBA00004651"/>
    </source>
</evidence>
<comment type="similarity">
    <text evidence="7">Belongs to the binding-protein-dependent transport system permease family.</text>
</comment>
<keyword evidence="4 7" id="KW-0812">Transmembrane</keyword>
<evidence type="ECO:0000313" key="10">
    <source>
        <dbReference type="Proteomes" id="UP000658656"/>
    </source>
</evidence>
<dbReference type="GO" id="GO:0005886">
    <property type="term" value="C:plasma membrane"/>
    <property type="evidence" value="ECO:0007669"/>
    <property type="project" value="UniProtKB-SubCell"/>
</dbReference>
<dbReference type="InterPro" id="IPR035906">
    <property type="entry name" value="MetI-like_sf"/>
</dbReference>
<feature type="domain" description="ABC transmembrane type-1" evidence="8">
    <location>
        <begin position="55"/>
        <end position="268"/>
    </location>
</feature>
<dbReference type="AlphaFoldDB" id="A0A8H9IVE7"/>
<feature type="transmembrane region" description="Helical" evidence="7">
    <location>
        <begin position="247"/>
        <end position="272"/>
    </location>
</feature>
<dbReference type="Pfam" id="PF00528">
    <property type="entry name" value="BPD_transp_1"/>
    <property type="match status" value="1"/>
</dbReference>
<gene>
    <name evidence="9" type="primary">msmF</name>
    <name evidence="9" type="ORF">GCM10017566_04310</name>
</gene>
<keyword evidence="5 7" id="KW-1133">Transmembrane helix</keyword>
<feature type="transmembrane region" description="Helical" evidence="7">
    <location>
        <begin position="92"/>
        <end position="112"/>
    </location>
</feature>
<keyword evidence="10" id="KW-1185">Reference proteome</keyword>
<feature type="transmembrane region" description="Helical" evidence="7">
    <location>
        <begin position="54"/>
        <end position="80"/>
    </location>
</feature>
<evidence type="ECO:0000259" key="8">
    <source>
        <dbReference type="PROSITE" id="PS50928"/>
    </source>
</evidence>
<evidence type="ECO:0000313" key="9">
    <source>
        <dbReference type="EMBL" id="GHF34742.1"/>
    </source>
</evidence>
<proteinExistence type="inferred from homology"/>
<evidence type="ECO:0000256" key="4">
    <source>
        <dbReference type="ARBA" id="ARBA00022692"/>
    </source>
</evidence>
<keyword evidence="2 7" id="KW-0813">Transport</keyword>
<organism evidence="9 10">
    <name type="scientific">Amycolatopsis bartoniae</name>
    <dbReference type="NCBI Taxonomy" id="941986"/>
    <lineage>
        <taxon>Bacteria</taxon>
        <taxon>Bacillati</taxon>
        <taxon>Actinomycetota</taxon>
        <taxon>Actinomycetes</taxon>
        <taxon>Pseudonocardiales</taxon>
        <taxon>Pseudonocardiaceae</taxon>
        <taxon>Amycolatopsis</taxon>
    </lineage>
</organism>
<name>A0A8H9IVE7_9PSEU</name>
<sequence length="279" mass="30579">MLPALVPVTLLRYVAVAIGAYYAFTSWDGVSVDATWVGLANFKQIFSDDVARKALWNTLILASLGVLLSNVIGLLLALALNRLLKTRHLLRSMFFAPFAITPLAVSYVWAYIFDYDGLLNRVLGWVGLSGWRHVWTADPHWAIWTILIVLVWQLSGLCLIIYLSGLQGIPDEVLEASELDGAGHFARFRHVLLPMLNPAVTIAVALPTIMTLRVFDQVIGLTGGGPAEATETLATQVYRQSFANGNYGYGAAIALVLTVLIAVVALLQIFVLRRRGDTE</sequence>
<dbReference type="SUPFAM" id="SSF161098">
    <property type="entry name" value="MetI-like"/>
    <property type="match status" value="1"/>
</dbReference>
<feature type="transmembrane region" description="Helical" evidence="7">
    <location>
        <begin position="141"/>
        <end position="163"/>
    </location>
</feature>
<dbReference type="CDD" id="cd06261">
    <property type="entry name" value="TM_PBP2"/>
    <property type="match status" value="1"/>
</dbReference>
<feature type="transmembrane region" description="Helical" evidence="7">
    <location>
        <begin position="195"/>
        <end position="215"/>
    </location>
</feature>
<dbReference type="InterPro" id="IPR000515">
    <property type="entry name" value="MetI-like"/>
</dbReference>
<comment type="caution">
    <text evidence="9">The sequence shown here is derived from an EMBL/GenBank/DDBJ whole genome shotgun (WGS) entry which is preliminary data.</text>
</comment>
<evidence type="ECO:0000256" key="2">
    <source>
        <dbReference type="ARBA" id="ARBA00022448"/>
    </source>
</evidence>
<dbReference type="PROSITE" id="PS50928">
    <property type="entry name" value="ABC_TM1"/>
    <property type="match status" value="1"/>
</dbReference>
<evidence type="ECO:0000256" key="6">
    <source>
        <dbReference type="ARBA" id="ARBA00023136"/>
    </source>
</evidence>
<reference evidence="9" key="1">
    <citation type="journal article" date="2014" name="Int. J. Syst. Evol. Microbiol.">
        <title>Complete genome sequence of Corynebacterium casei LMG S-19264T (=DSM 44701T), isolated from a smear-ripened cheese.</title>
        <authorList>
            <consortium name="US DOE Joint Genome Institute (JGI-PGF)"/>
            <person name="Walter F."/>
            <person name="Albersmeier A."/>
            <person name="Kalinowski J."/>
            <person name="Ruckert C."/>
        </authorList>
    </citation>
    <scope>NUCLEOTIDE SEQUENCE</scope>
    <source>
        <strain evidence="9">CGMCC 4.7679</strain>
    </source>
</reference>
<evidence type="ECO:0000256" key="3">
    <source>
        <dbReference type="ARBA" id="ARBA00022475"/>
    </source>
</evidence>
<reference evidence="9" key="2">
    <citation type="submission" date="2020-09" db="EMBL/GenBank/DDBJ databases">
        <authorList>
            <person name="Sun Q."/>
            <person name="Zhou Y."/>
        </authorList>
    </citation>
    <scope>NUCLEOTIDE SEQUENCE</scope>
    <source>
        <strain evidence="9">CGMCC 4.7679</strain>
    </source>
</reference>
<keyword evidence="6 7" id="KW-0472">Membrane</keyword>
<evidence type="ECO:0000256" key="7">
    <source>
        <dbReference type="RuleBase" id="RU363032"/>
    </source>
</evidence>
<evidence type="ECO:0000256" key="5">
    <source>
        <dbReference type="ARBA" id="ARBA00022989"/>
    </source>
</evidence>
<dbReference type="Gene3D" id="1.10.3720.10">
    <property type="entry name" value="MetI-like"/>
    <property type="match status" value="1"/>
</dbReference>
<accession>A0A8H9IVE7</accession>
<keyword evidence="3" id="KW-1003">Cell membrane</keyword>